<feature type="domain" description="Zinc finger Mcm10/DnaG-type" evidence="9">
    <location>
        <begin position="204"/>
        <end position="249"/>
    </location>
</feature>
<evidence type="ECO:0000256" key="4">
    <source>
        <dbReference type="ARBA" id="ARBA00022723"/>
    </source>
</evidence>
<gene>
    <name evidence="11" type="ORF">K7432_014278</name>
</gene>
<evidence type="ECO:0000256" key="7">
    <source>
        <dbReference type="ARBA" id="ARBA00023242"/>
    </source>
</evidence>
<dbReference type="InterPro" id="IPR040184">
    <property type="entry name" value="Mcm10"/>
</dbReference>
<comment type="similarity">
    <text evidence="2">Belongs to the MCM10 family.</text>
</comment>
<keyword evidence="4" id="KW-0479">Metal-binding</keyword>
<evidence type="ECO:0000256" key="2">
    <source>
        <dbReference type="ARBA" id="ARBA00009679"/>
    </source>
</evidence>
<evidence type="ECO:0008006" key="13">
    <source>
        <dbReference type="Google" id="ProtNLM"/>
    </source>
</evidence>
<dbReference type="Gene3D" id="2.40.50.140">
    <property type="entry name" value="Nucleic acid-binding proteins"/>
    <property type="match status" value="1"/>
</dbReference>
<dbReference type="InterPro" id="IPR015408">
    <property type="entry name" value="Znf_Mcm10/DnaG"/>
</dbReference>
<dbReference type="EMBL" id="JASJQH010001581">
    <property type="protein sequence ID" value="KAK9761082.1"/>
    <property type="molecule type" value="Genomic_DNA"/>
</dbReference>
<keyword evidence="3" id="KW-0235">DNA replication</keyword>
<dbReference type="Pfam" id="PF09329">
    <property type="entry name" value="zf-primase"/>
    <property type="match status" value="1"/>
</dbReference>
<protein>
    <recommendedName>
        <fullName evidence="13">Zinc finger Mcm10/DnaG-type domain-containing protein</fullName>
    </recommendedName>
</protein>
<evidence type="ECO:0000256" key="6">
    <source>
        <dbReference type="ARBA" id="ARBA00022833"/>
    </source>
</evidence>
<evidence type="ECO:0000256" key="3">
    <source>
        <dbReference type="ARBA" id="ARBA00022705"/>
    </source>
</evidence>
<dbReference type="Proteomes" id="UP001479436">
    <property type="component" value="Unassembled WGS sequence"/>
</dbReference>
<evidence type="ECO:0000313" key="11">
    <source>
        <dbReference type="EMBL" id="KAK9761082.1"/>
    </source>
</evidence>
<organism evidence="11 12">
    <name type="scientific">Basidiobolus ranarum</name>
    <dbReference type="NCBI Taxonomy" id="34480"/>
    <lineage>
        <taxon>Eukaryota</taxon>
        <taxon>Fungi</taxon>
        <taxon>Fungi incertae sedis</taxon>
        <taxon>Zoopagomycota</taxon>
        <taxon>Entomophthoromycotina</taxon>
        <taxon>Basidiobolomycetes</taxon>
        <taxon>Basidiobolales</taxon>
        <taxon>Basidiobolaceae</taxon>
        <taxon>Basidiobolus</taxon>
    </lineage>
</organism>
<keyword evidence="7" id="KW-0539">Nucleus</keyword>
<keyword evidence="6" id="KW-0862">Zinc</keyword>
<dbReference type="PANTHER" id="PTHR13454:SF11">
    <property type="entry name" value="PROTEIN MCM10 HOMOLOG"/>
    <property type="match status" value="1"/>
</dbReference>
<comment type="caution">
    <text evidence="11">The sequence shown here is derived from an EMBL/GenBank/DDBJ whole genome shotgun (WGS) entry which is preliminary data.</text>
</comment>
<evidence type="ECO:0000259" key="9">
    <source>
        <dbReference type="Pfam" id="PF09329"/>
    </source>
</evidence>
<evidence type="ECO:0000256" key="1">
    <source>
        <dbReference type="ARBA" id="ARBA00004123"/>
    </source>
</evidence>
<dbReference type="InterPro" id="IPR055065">
    <property type="entry name" value="OB_MCM10"/>
</dbReference>
<feature type="region of interest" description="Disordered" evidence="8">
    <location>
        <begin position="54"/>
        <end position="75"/>
    </location>
</feature>
<evidence type="ECO:0000256" key="5">
    <source>
        <dbReference type="ARBA" id="ARBA00022771"/>
    </source>
</evidence>
<comment type="subcellular location">
    <subcellularLocation>
        <location evidence="1">Nucleus</location>
    </subcellularLocation>
</comment>
<dbReference type="Pfam" id="PF22379">
    <property type="entry name" value="OB_MCM10"/>
    <property type="match status" value="1"/>
</dbReference>
<evidence type="ECO:0000313" key="12">
    <source>
        <dbReference type="Proteomes" id="UP001479436"/>
    </source>
</evidence>
<dbReference type="InterPro" id="IPR012340">
    <property type="entry name" value="NA-bd_OB-fold"/>
</dbReference>
<evidence type="ECO:0000256" key="8">
    <source>
        <dbReference type="SAM" id="MobiDB-lite"/>
    </source>
</evidence>
<feature type="domain" description="MCM10 OB-fold" evidence="10">
    <location>
        <begin position="76"/>
        <end position="200"/>
    </location>
</feature>
<keyword evidence="5" id="KW-0863">Zinc-finger</keyword>
<keyword evidence="12" id="KW-1185">Reference proteome</keyword>
<reference evidence="11 12" key="1">
    <citation type="submission" date="2023-04" db="EMBL/GenBank/DDBJ databases">
        <title>Genome of Basidiobolus ranarum AG-B5.</title>
        <authorList>
            <person name="Stajich J.E."/>
            <person name="Carter-House D."/>
            <person name="Gryganskyi A."/>
        </authorList>
    </citation>
    <scope>NUCLEOTIDE SEQUENCE [LARGE SCALE GENOMIC DNA]</scope>
    <source>
        <strain evidence="11 12">AG-B5</strain>
    </source>
</reference>
<evidence type="ECO:0000259" key="10">
    <source>
        <dbReference type="Pfam" id="PF22379"/>
    </source>
</evidence>
<proteinExistence type="inferred from homology"/>
<accession>A0ABR2WHV0</accession>
<name>A0ABR2WHV0_9FUNG</name>
<dbReference type="PANTHER" id="PTHR13454">
    <property type="entry name" value="PROTEIN MCM10 HOMOLOG"/>
    <property type="match status" value="1"/>
</dbReference>
<sequence>MDSVTDSTSKEMMGKETVVTKKKISAFTAKLRKHKDKQPENAIIKDMKFEKSKTKANTENSKWCPPQPTSEHHEPYSNLRIKNRKFPIETMNERMYDRQMIRLSNIQKNVVRDDIPGNWVTIGVIGEKKPLKITKKGDPYYVIKISDFKTTISVIMFGKIYEKLWAEPLGSMVAILNPKILRPTDRSANVAIQVDHPNKFMNMGESVDFGLCTAVKKDGLNCNAVIDSRLGEYCESHLLMSYRKQRMNRMEFATGISIFEVASTSQKRKRVDPSFKATQDESYILDNGNMLVLDDNRPKADDKDKNSKKQKTTEALMDKLKEENSIGASYIRKIQGIQMSDSNTDPKFTEQPMDSEKVNAIESLKASLVGSRRAKSKVTNTSLT</sequence>